<proteinExistence type="predicted"/>
<keyword evidence="1" id="KW-0472">Membrane</keyword>
<keyword evidence="1" id="KW-1133">Transmembrane helix</keyword>
<dbReference type="Proteomes" id="UP000286038">
    <property type="component" value="Unassembled WGS sequence"/>
</dbReference>
<keyword evidence="1" id="KW-0812">Transmembrane</keyword>
<protein>
    <submittedName>
        <fullName evidence="4">FecR family protein</fullName>
    </submittedName>
</protein>
<evidence type="ECO:0000259" key="2">
    <source>
        <dbReference type="Pfam" id="PF04773"/>
    </source>
</evidence>
<dbReference type="PANTHER" id="PTHR30273:SF2">
    <property type="entry name" value="PROTEIN FECR"/>
    <property type="match status" value="1"/>
</dbReference>
<dbReference type="InterPro" id="IPR006860">
    <property type="entry name" value="FecR"/>
</dbReference>
<name>A0A412WYT1_9BACT</name>
<dbReference type="RefSeq" id="WP_118260802.1">
    <property type="nucleotide sequence ID" value="NZ_CABJDM010000010.1"/>
</dbReference>
<dbReference type="STRING" id="1121130.GCA_000519105_03253"/>
<comment type="caution">
    <text evidence="4">The sequence shown here is derived from an EMBL/GenBank/DDBJ whole genome shotgun (WGS) entry which is preliminary data.</text>
</comment>
<organism evidence="4 6">
    <name type="scientific">Butyricimonas virosa</name>
    <dbReference type="NCBI Taxonomy" id="544645"/>
    <lineage>
        <taxon>Bacteria</taxon>
        <taxon>Pseudomonadati</taxon>
        <taxon>Bacteroidota</taxon>
        <taxon>Bacteroidia</taxon>
        <taxon>Bacteroidales</taxon>
        <taxon>Odoribacteraceae</taxon>
        <taxon>Butyricimonas</taxon>
    </lineage>
</organism>
<dbReference type="InterPro" id="IPR032508">
    <property type="entry name" value="FecR_C"/>
</dbReference>
<evidence type="ECO:0000313" key="4">
    <source>
        <dbReference type="EMBL" id="RGV32940.1"/>
    </source>
</evidence>
<accession>A0A412WYT1</accession>
<dbReference type="Pfam" id="PF16344">
    <property type="entry name" value="FecR_C"/>
    <property type="match status" value="1"/>
</dbReference>
<evidence type="ECO:0000313" key="7">
    <source>
        <dbReference type="Proteomes" id="UP000286038"/>
    </source>
</evidence>
<feature type="transmembrane region" description="Helical" evidence="1">
    <location>
        <begin position="83"/>
        <end position="105"/>
    </location>
</feature>
<dbReference type="GO" id="GO:0016989">
    <property type="term" value="F:sigma factor antagonist activity"/>
    <property type="evidence" value="ECO:0007669"/>
    <property type="project" value="TreeGrafter"/>
</dbReference>
<dbReference type="Gene3D" id="3.55.50.30">
    <property type="match status" value="1"/>
</dbReference>
<sequence>MIRKNKINIESEDWEMAERAIKQSGTVKEKLTSQEIGEETFSGKVEEWVEAVHGVSKIDKKKAVEKMLAELKKRDRKKRAVRVWWTAGGSVAAAILVFFTLTQWLQWGKETSDEEKITTVALTEIKVPTLITMEREHGVLSQEILDLKKAKEGYRVKGSGKKEEADVDTSEPIRYNRVVIPAGFTYKVRLADGSVVTLNAGSELKFPEEFRDSLREVEFTGEAYFEVEKSDKPFIVKAGDSRVQVYGTRFNLFYSEKLALAEAVLVEGSIGMTANGKETKIIPHQRVWYSMKDSLMRTENVDPADYLTWLGNSFKYNRTRLDKIVFDIAQWYGVEIKIAPGLEKQAYSLEFDRSATIDWVVRALGLIIDKPIKTEGGAYYIE</sequence>
<dbReference type="AlphaFoldDB" id="A0A412WYT1"/>
<dbReference type="PANTHER" id="PTHR30273">
    <property type="entry name" value="PERIPLASMIC SIGNAL SENSOR AND SIGMA FACTOR ACTIVATOR FECR-RELATED"/>
    <property type="match status" value="1"/>
</dbReference>
<dbReference type="Proteomes" id="UP000283589">
    <property type="component" value="Unassembled WGS sequence"/>
</dbReference>
<evidence type="ECO:0000313" key="6">
    <source>
        <dbReference type="Proteomes" id="UP000283589"/>
    </source>
</evidence>
<gene>
    <name evidence="4" type="ORF">DWW18_12495</name>
    <name evidence="5" type="ORF">DWZ68_09875</name>
</gene>
<feature type="domain" description="FecR protein" evidence="2">
    <location>
        <begin position="182"/>
        <end position="268"/>
    </location>
</feature>
<dbReference type="EMBL" id="QRPV01000010">
    <property type="protein sequence ID" value="RHM42941.1"/>
    <property type="molecule type" value="Genomic_DNA"/>
</dbReference>
<dbReference type="Gene3D" id="2.60.120.1440">
    <property type="match status" value="1"/>
</dbReference>
<dbReference type="Pfam" id="PF04773">
    <property type="entry name" value="FecR"/>
    <property type="match status" value="1"/>
</dbReference>
<dbReference type="EMBL" id="QRZA01000016">
    <property type="protein sequence ID" value="RGV32940.1"/>
    <property type="molecule type" value="Genomic_DNA"/>
</dbReference>
<dbReference type="PIRSF" id="PIRSF018266">
    <property type="entry name" value="FecR"/>
    <property type="match status" value="1"/>
</dbReference>
<evidence type="ECO:0000313" key="5">
    <source>
        <dbReference type="EMBL" id="RHM42941.1"/>
    </source>
</evidence>
<reference evidence="6 7" key="1">
    <citation type="submission" date="2018-08" db="EMBL/GenBank/DDBJ databases">
        <title>A genome reference for cultivated species of the human gut microbiota.</title>
        <authorList>
            <person name="Zou Y."/>
            <person name="Xue W."/>
            <person name="Luo G."/>
        </authorList>
    </citation>
    <scope>NUCLEOTIDE SEQUENCE [LARGE SCALE GENOMIC DNA]</scope>
    <source>
        <strain evidence="4 6">AF14-49</strain>
        <strain evidence="5 7">AF34-33</strain>
    </source>
</reference>
<evidence type="ECO:0000259" key="3">
    <source>
        <dbReference type="Pfam" id="PF16344"/>
    </source>
</evidence>
<evidence type="ECO:0000256" key="1">
    <source>
        <dbReference type="SAM" id="Phobius"/>
    </source>
</evidence>
<feature type="domain" description="Protein FecR C-terminal" evidence="3">
    <location>
        <begin position="314"/>
        <end position="374"/>
    </location>
</feature>
<dbReference type="InterPro" id="IPR012373">
    <property type="entry name" value="Ferrdict_sens_TM"/>
</dbReference>